<evidence type="ECO:0000313" key="3">
    <source>
        <dbReference type="Proteomes" id="UP000176087"/>
    </source>
</evidence>
<keyword evidence="3" id="KW-1185">Reference proteome</keyword>
<proteinExistence type="predicted"/>
<dbReference type="PATRIC" id="fig|933944.5.peg.4692"/>
<feature type="compositionally biased region" description="Low complexity" evidence="1">
    <location>
        <begin position="60"/>
        <end position="69"/>
    </location>
</feature>
<name>A0A1E7JG91_9ACTN</name>
<comment type="caution">
    <text evidence="2">The sequence shown here is derived from an EMBL/GenBank/DDBJ whole genome shotgun (WGS) entry which is preliminary data.</text>
</comment>
<feature type="region of interest" description="Disordered" evidence="1">
    <location>
        <begin position="60"/>
        <end position="101"/>
    </location>
</feature>
<evidence type="ECO:0000256" key="1">
    <source>
        <dbReference type="SAM" id="MobiDB-lite"/>
    </source>
</evidence>
<organism evidence="2 3">
    <name type="scientific">Streptomyces abyssalis</name>
    <dbReference type="NCBI Taxonomy" id="933944"/>
    <lineage>
        <taxon>Bacteria</taxon>
        <taxon>Bacillati</taxon>
        <taxon>Actinomycetota</taxon>
        <taxon>Actinomycetes</taxon>
        <taxon>Kitasatosporales</taxon>
        <taxon>Streptomycetaceae</taxon>
        <taxon>Streptomyces</taxon>
    </lineage>
</organism>
<gene>
    <name evidence="2" type="ORF">AN215_23390</name>
</gene>
<sequence length="101" mass="10871">MSPHTSLHDDLTAAQRCLDELTRTVARLENTLGSGLEVRRVRSDAEHLRESLALLRAASPAAGAPGAAHPEMVTIPDKPYDHGLWSDVDDEGVGAKDRHAP</sequence>
<dbReference type="RefSeq" id="WP_070011132.1">
    <property type="nucleotide sequence ID" value="NZ_LJGS01000039.1"/>
</dbReference>
<dbReference type="Proteomes" id="UP000176087">
    <property type="component" value="Unassembled WGS sequence"/>
</dbReference>
<accession>A0A1E7JG91</accession>
<dbReference type="STRING" id="933944.AN215_23390"/>
<dbReference type="AlphaFoldDB" id="A0A1E7JG91"/>
<reference evidence="2 3" key="1">
    <citation type="journal article" date="2016" name="Front. Microbiol.">
        <title>Comparative Genomics Analysis of Streptomyces Species Reveals Their Adaptation to the Marine Environment and Their Diversity at the Genomic Level.</title>
        <authorList>
            <person name="Tian X."/>
            <person name="Zhang Z."/>
            <person name="Yang T."/>
            <person name="Chen M."/>
            <person name="Li J."/>
            <person name="Chen F."/>
            <person name="Yang J."/>
            <person name="Li W."/>
            <person name="Zhang B."/>
            <person name="Zhang Z."/>
            <person name="Wu J."/>
            <person name="Zhang C."/>
            <person name="Long L."/>
            <person name="Xiao J."/>
        </authorList>
    </citation>
    <scope>NUCLEOTIDE SEQUENCE [LARGE SCALE GENOMIC DNA]</scope>
    <source>
        <strain evidence="2 3">SCSIO 10390</strain>
    </source>
</reference>
<evidence type="ECO:0000313" key="2">
    <source>
        <dbReference type="EMBL" id="OEU85472.1"/>
    </source>
</evidence>
<protein>
    <submittedName>
        <fullName evidence="2">Uncharacterized protein</fullName>
    </submittedName>
</protein>
<dbReference type="EMBL" id="LJGT01000041">
    <property type="protein sequence ID" value="OEU85472.1"/>
    <property type="molecule type" value="Genomic_DNA"/>
</dbReference>
<dbReference type="OrthoDB" id="5194954at2"/>